<accession>A0A4W2H631</accession>
<evidence type="ECO:0000256" key="5">
    <source>
        <dbReference type="ARBA" id="ARBA00022725"/>
    </source>
</evidence>
<evidence type="ECO:0000256" key="3">
    <source>
        <dbReference type="ARBA" id="ARBA00022606"/>
    </source>
</evidence>
<dbReference type="GeneTree" id="ENSGT00940000154976"/>
<comment type="subcellular location">
    <subcellularLocation>
        <location evidence="2">Membrane</location>
        <topology evidence="2">Multi-pass membrane protein</topology>
    </subcellularLocation>
</comment>
<dbReference type="PANTHER" id="PTHR48002">
    <property type="entry name" value="OLFACTORY RECEPTOR"/>
    <property type="match status" value="1"/>
</dbReference>
<keyword evidence="9" id="KW-0675">Receptor</keyword>
<keyword evidence="8 11" id="KW-0472">Membrane</keyword>
<evidence type="ECO:0000256" key="10">
    <source>
        <dbReference type="ARBA" id="ARBA00023224"/>
    </source>
</evidence>
<evidence type="ECO:0000256" key="8">
    <source>
        <dbReference type="ARBA" id="ARBA00023136"/>
    </source>
</evidence>
<evidence type="ECO:0000256" key="11">
    <source>
        <dbReference type="SAM" id="Phobius"/>
    </source>
</evidence>
<reference evidence="13" key="2">
    <citation type="submission" date="2025-08" db="UniProtKB">
        <authorList>
            <consortium name="Ensembl"/>
        </authorList>
    </citation>
    <scope>IDENTIFICATION</scope>
</reference>
<evidence type="ECO:0000313" key="13">
    <source>
        <dbReference type="Ensembl" id="ENSBIXP00005026233.1"/>
    </source>
</evidence>
<evidence type="ECO:0000256" key="2">
    <source>
        <dbReference type="ARBA" id="ARBA00004141"/>
    </source>
</evidence>
<reference evidence="13 14" key="1">
    <citation type="submission" date="2018-11" db="EMBL/GenBank/DDBJ databases">
        <title>Haplotype-resolved cattle genomes.</title>
        <authorList>
            <person name="Low W.Y."/>
            <person name="Tearle R."/>
            <person name="Bickhart D.M."/>
            <person name="Rosen B.D."/>
            <person name="Koren S."/>
            <person name="Rhie A."/>
            <person name="Hiendleder S."/>
            <person name="Phillippy A.M."/>
            <person name="Smith T.P.L."/>
            <person name="Williams J.L."/>
        </authorList>
    </citation>
    <scope>NUCLEOTIDE SEQUENCE [LARGE SCALE GENOMIC DNA]</scope>
</reference>
<evidence type="ECO:0000259" key="12">
    <source>
        <dbReference type="PROSITE" id="PS50262"/>
    </source>
</evidence>
<feature type="domain" description="G-protein coupled receptors family 1 profile" evidence="12">
    <location>
        <begin position="39"/>
        <end position="266"/>
    </location>
</feature>
<evidence type="ECO:0000256" key="9">
    <source>
        <dbReference type="ARBA" id="ARBA00023170"/>
    </source>
</evidence>
<dbReference type="Pfam" id="PF13853">
    <property type="entry name" value="7tm_4"/>
    <property type="match status" value="1"/>
</dbReference>
<dbReference type="SUPFAM" id="SSF81321">
    <property type="entry name" value="Family A G protein-coupled receptor-like"/>
    <property type="match status" value="1"/>
</dbReference>
<comment type="function">
    <text evidence="1">Putative odorant or sperm cell receptor.</text>
</comment>
<dbReference type="AlphaFoldDB" id="A0A4W2H631"/>
<feature type="transmembrane region" description="Helical" evidence="11">
    <location>
        <begin position="101"/>
        <end position="126"/>
    </location>
</feature>
<dbReference type="Ensembl" id="ENSBIXT00005053512.1">
    <property type="protein sequence ID" value="ENSBIXP00005026233.1"/>
    <property type="gene ID" value="ENSBIXG00005028584.1"/>
</dbReference>
<feature type="transmembrane region" description="Helical" evidence="11">
    <location>
        <begin position="138"/>
        <end position="157"/>
    </location>
</feature>
<evidence type="ECO:0000256" key="7">
    <source>
        <dbReference type="ARBA" id="ARBA00023040"/>
    </source>
</evidence>
<dbReference type="GO" id="GO:0004930">
    <property type="term" value="F:G protein-coupled receptor activity"/>
    <property type="evidence" value="ECO:0007669"/>
    <property type="project" value="UniProtKB-KW"/>
</dbReference>
<feature type="transmembrane region" description="Helical" evidence="11">
    <location>
        <begin position="249"/>
        <end position="268"/>
    </location>
</feature>
<dbReference type="GO" id="GO:0005886">
    <property type="term" value="C:plasma membrane"/>
    <property type="evidence" value="ECO:0007669"/>
    <property type="project" value="UniProtKB-ARBA"/>
</dbReference>
<dbReference type="GO" id="GO:0004984">
    <property type="term" value="F:olfactory receptor activity"/>
    <property type="evidence" value="ECO:0007669"/>
    <property type="project" value="InterPro"/>
</dbReference>
<feature type="transmembrane region" description="Helical" evidence="11">
    <location>
        <begin position="215"/>
        <end position="237"/>
    </location>
</feature>
<feature type="transmembrane region" description="Helical" evidence="11">
    <location>
        <begin position="177"/>
        <end position="203"/>
    </location>
</feature>
<evidence type="ECO:0000256" key="6">
    <source>
        <dbReference type="ARBA" id="ARBA00022989"/>
    </source>
</evidence>
<keyword evidence="10" id="KW-0807">Transducer</keyword>
<evidence type="ECO:0000256" key="4">
    <source>
        <dbReference type="ARBA" id="ARBA00022692"/>
    </source>
</evidence>
<feature type="transmembrane region" description="Helical" evidence="11">
    <location>
        <begin position="24"/>
        <end position="45"/>
    </location>
</feature>
<organism evidence="13 14">
    <name type="scientific">Bos indicus x Bos taurus</name>
    <name type="common">Hybrid cattle</name>
    <dbReference type="NCBI Taxonomy" id="30522"/>
    <lineage>
        <taxon>Eukaryota</taxon>
        <taxon>Metazoa</taxon>
        <taxon>Chordata</taxon>
        <taxon>Craniata</taxon>
        <taxon>Vertebrata</taxon>
        <taxon>Euteleostomi</taxon>
        <taxon>Mammalia</taxon>
        <taxon>Eutheria</taxon>
        <taxon>Laurasiatheria</taxon>
        <taxon>Artiodactyla</taxon>
        <taxon>Ruminantia</taxon>
        <taxon>Pecora</taxon>
        <taxon>Bovidae</taxon>
        <taxon>Bovinae</taxon>
        <taxon>Bos</taxon>
    </lineage>
</organism>
<dbReference type="FunFam" id="1.20.1070.10:FF:000007">
    <property type="entry name" value="Olfactory receptor"/>
    <property type="match status" value="1"/>
</dbReference>
<dbReference type="PROSITE" id="PS50262">
    <property type="entry name" value="G_PROTEIN_RECEP_F1_2"/>
    <property type="match status" value="1"/>
</dbReference>
<dbReference type="InterPro" id="IPR050427">
    <property type="entry name" value="Olfactory_Receptors"/>
</dbReference>
<dbReference type="PRINTS" id="PR00237">
    <property type="entry name" value="GPCRRHODOPSN"/>
</dbReference>
<sequence>MQLKNNVTEFTLFGLTQDPVRKKMVFVIFLIFYSGTLVGNLLIIVTVKTSRALGSPMYFFLFYLSLSDACLSTSIEAPRMIADVLLKKTTISFSECMIQVFAFRFCGCLEIFILILMAVDCYVAIFKPLHYTTIMRNQVCGMLMSLAWFFLALSLPFCGSNPLLKLACTDTYVTKLLLVSNSGAICTVSLVMLMFSYAIILHYLRNHSADGRKKVLSTCISHTIVIILFFGPCIFIYTCPITTFFTDNMIAVFYTIGTPLFNPLIYTLRNAEVKNAMRILWQKKLISDDKR</sequence>
<keyword evidence="7" id="KW-0297">G-protein coupled receptor</keyword>
<dbReference type="Proteomes" id="UP000429181">
    <property type="component" value="Chromosome 19"/>
</dbReference>
<dbReference type="Gene3D" id="1.20.1070.10">
    <property type="entry name" value="Rhodopsin 7-helix transmembrane proteins"/>
    <property type="match status" value="1"/>
</dbReference>
<name>A0A4W2H631_BOBOX</name>
<protein>
    <recommendedName>
        <fullName evidence="12">G-protein coupled receptors family 1 profile domain-containing protein</fullName>
    </recommendedName>
</protein>
<proteinExistence type="predicted"/>
<dbReference type="InterPro" id="IPR000725">
    <property type="entry name" value="Olfact_rcpt"/>
</dbReference>
<keyword evidence="6 11" id="KW-1133">Transmembrane helix</keyword>
<keyword evidence="4 11" id="KW-0812">Transmembrane</keyword>
<dbReference type="InterPro" id="IPR017452">
    <property type="entry name" value="GPCR_Rhodpsn_7TM"/>
</dbReference>
<evidence type="ECO:0000256" key="1">
    <source>
        <dbReference type="ARBA" id="ARBA00003929"/>
    </source>
</evidence>
<keyword evidence="5" id="KW-0552">Olfaction</keyword>
<dbReference type="InterPro" id="IPR000276">
    <property type="entry name" value="GPCR_Rhodpsn"/>
</dbReference>
<evidence type="ECO:0000313" key="14">
    <source>
        <dbReference type="Proteomes" id="UP000429181"/>
    </source>
</evidence>
<keyword evidence="3" id="KW-0716">Sensory transduction</keyword>